<dbReference type="RefSeq" id="WP_075968473.1">
    <property type="nucleotide sequence ID" value="NZ_JALJZB010000001.1"/>
</dbReference>
<dbReference type="InterPro" id="IPR004358">
    <property type="entry name" value="Sig_transdc_His_kin-like_C"/>
</dbReference>
<evidence type="ECO:0000313" key="9">
    <source>
        <dbReference type="EMBL" id="MEY9319444.1"/>
    </source>
</evidence>
<dbReference type="InterPro" id="IPR003018">
    <property type="entry name" value="GAF"/>
</dbReference>
<dbReference type="SMART" id="SM00220">
    <property type="entry name" value="S_TKc"/>
    <property type="match status" value="1"/>
</dbReference>
<gene>
    <name evidence="9" type="ORF">ABIF29_006243</name>
</gene>
<keyword evidence="10" id="KW-1185">Reference proteome</keyword>
<organism evidence="9 10">
    <name type="scientific">Bradyrhizobium elkanii</name>
    <dbReference type="NCBI Taxonomy" id="29448"/>
    <lineage>
        <taxon>Bacteria</taxon>
        <taxon>Pseudomonadati</taxon>
        <taxon>Pseudomonadota</taxon>
        <taxon>Alphaproteobacteria</taxon>
        <taxon>Hyphomicrobiales</taxon>
        <taxon>Nitrobacteraceae</taxon>
        <taxon>Bradyrhizobium</taxon>
    </lineage>
</organism>
<evidence type="ECO:0000259" key="6">
    <source>
        <dbReference type="PROSITE" id="PS50109"/>
    </source>
</evidence>
<evidence type="ECO:0000313" key="10">
    <source>
        <dbReference type="Proteomes" id="UP001565471"/>
    </source>
</evidence>
<feature type="domain" description="Histidine kinase" evidence="6">
    <location>
        <begin position="1619"/>
        <end position="1835"/>
    </location>
</feature>
<dbReference type="Pfam" id="PF13191">
    <property type="entry name" value="AAA_16"/>
    <property type="match status" value="1"/>
</dbReference>
<dbReference type="InterPro" id="IPR000014">
    <property type="entry name" value="PAS"/>
</dbReference>
<dbReference type="CDD" id="cd00130">
    <property type="entry name" value="PAS"/>
    <property type="match status" value="1"/>
</dbReference>
<dbReference type="InterPro" id="IPR011009">
    <property type="entry name" value="Kinase-like_dom_sf"/>
</dbReference>
<dbReference type="InterPro" id="IPR035965">
    <property type="entry name" value="PAS-like_dom_sf"/>
</dbReference>
<dbReference type="Gene3D" id="1.10.287.130">
    <property type="match status" value="1"/>
</dbReference>
<dbReference type="SMART" id="SM00387">
    <property type="entry name" value="HATPase_c"/>
    <property type="match status" value="1"/>
</dbReference>
<dbReference type="PRINTS" id="PR00344">
    <property type="entry name" value="BCTRLSENSOR"/>
</dbReference>
<dbReference type="InterPro" id="IPR036097">
    <property type="entry name" value="HisK_dim/P_sf"/>
</dbReference>
<dbReference type="SUPFAM" id="SSF55874">
    <property type="entry name" value="ATPase domain of HSP90 chaperone/DNA topoisomerase II/histidine kinase"/>
    <property type="match status" value="1"/>
</dbReference>
<dbReference type="PROSITE" id="PS50011">
    <property type="entry name" value="PROTEIN_KINASE_DOM"/>
    <property type="match status" value="1"/>
</dbReference>
<dbReference type="EC" id="2.7.13.3" evidence="2"/>
<dbReference type="InterPro" id="IPR041664">
    <property type="entry name" value="AAA_16"/>
</dbReference>
<accession>A0ABV4F8M6</accession>
<dbReference type="Pfam" id="PF00069">
    <property type="entry name" value="Pkinase"/>
    <property type="match status" value="1"/>
</dbReference>
<dbReference type="Proteomes" id="UP001565471">
    <property type="component" value="Unassembled WGS sequence"/>
</dbReference>
<sequence>MPSPASHESGFGNLQQAWEDGERIFYRGWHEGIDGRRAVLVVVPTGNPPTAGSLKRLAHEFELKHELADACWAARPLEMLRERGRTMLVLSDPGGEPLHHSIGAPMEVQSFLRIAISLSSAIGRLHDCGIVHKDVKPANIIADIAAGQAWLAGFGSATRLTRERRMLEPPETIAGTLAYMAPEQTGRMNRSIDSRSDLYALGVTLYQLITGVLPFTATDPLEWVHCHIARRPMPPAERVRGVPGAISAIIMKLLAKTAEERYQTAAGLESDLRRCLAAWKSERRIEDFPLGERDAPDRLLIPEKLYGREREIEALLGSFDRVVRSGAPELVLISGYSGVGKSAVVHELHKALVPNRGLFASGKFDQYRRDVPYAALAEAFQSLIRQLLAKSDADLAPWRDALRAALDPLGQLIVDLVPELRLVIGDQPPVPEVSPQDAQRRFQLIVRRFIGVFAKPNHPLALFLDDLQWLDLATLDLMENLLTRFGLRHLLLIGAYRHNEVDAKHPLTQRLATIRDSGARLQEISLAALPCCSVEQLTVDALRCEPARAAPLALLMHEKTGGNPFFLVQFLQTLSEEELLTFDHDKMQWRWNLGRIRTKGYTENIADLMVDKLRGLRDETQQALLELACLGNSAEVTTLSLVQAKSEQDVHADLREAARLELVRFVDGSYTFAHDRVQEAAYGLQPNDDKRAALHLRIGMALAAHLAPDETSERLYVAANQLNRGVTALTREAEREQIITVNFAAGRRARNATAYQAAIAYLEIGRELLGKDAHPRSSRTAFAVALLHAECEFLVGRLDAAEADLLVLSQSCSDTPSSADVVRLRAQLYTAAGRLEHAVDVCLAFLRQVGIDWPAHPSRSQVDEDRQRLRSLAQELSDDELHALPSLADPYHRATMRVLADLVTPAFLTDRNLSDIMLMAATRLTIEHGICPESCYPLTAAFGVLASNSADAELGFRLSRFGAALADKQPQLGLSGRALLVFGLHVTPWVRPIRSGQPFMQRSLAICLAIGDLAFAAYSHRGLLSVALFCGDPLPEVCLHAEQALAFAEASGIRLSAEFLSLQRNLALGLMGRDDEHSFEVPASIGPLSSHVKEPLGTFFYYAAQIQLNLLAGRHDIALAFAEHADQLSWCVRAYSEFTEYRFYTGLAHAAAHHASGSDCEKHVKGLREQHRKLTIWSARCPANFAARHALLAAEIARIEGRELEAERLYEESIRLARDAGFVQIEAIAAECAAHFYEAHGIRTAVVAYLTTARDCYLRWGAEAKVRQLMRMYPQLQEKESALGPTNTIGASLDHLDLVTVLKVSEAVSGEIVLEKLIDRLLRTAVESAGAQRGLLILPRDTELRISAEAITNDAAITISLRDQPICGAEIAESIVMYAARTQQPVALDDHLMESIFANDGYLRRKQVQSVLTLPLVKHDRLVALLYLENNLAPRAFTPPRLTVLKFLASEAATSLDNARLYRELQERESRIRRLVDSNVIGIHIFDEEGVIVDANRSFLMSIGYDRDDLIARRLRYMDLTPPEWRERSIGAQEEMKMTAAVQPFEKEYLRKDGSRVPVLVGSAAFDERRDKGVTFVLDLSERKRVEAEARESERRYREVQMELAHANRVAVMGQLTASIAHELNQPIGAAVTYANAALSWLRGCPPDLEEVRQALGFVVESNVRAGEVIDRTRALIKKAPPRQNRLEINEEILEATELVRGEMAKNGISMKTHLAEKLPSVWADRVQVQQVMLNLLINAIEAMSGTSEGPRELVVSTEQSPSGAVLVAVQDSGPGFLPEGAERLFESFYTTKPGGLGMGLSISHSIIEAHDGKLWASANLPRGAVVQFTLPALAPQGERK</sequence>
<dbReference type="SMART" id="SM00091">
    <property type="entry name" value="PAS"/>
    <property type="match status" value="1"/>
</dbReference>
<dbReference type="Gene3D" id="1.10.510.10">
    <property type="entry name" value="Transferase(Phosphotransferase) domain 1"/>
    <property type="match status" value="1"/>
</dbReference>
<dbReference type="EMBL" id="JBGBZA010000002">
    <property type="protein sequence ID" value="MEY9319444.1"/>
    <property type="molecule type" value="Genomic_DNA"/>
</dbReference>
<dbReference type="Pfam" id="PF02518">
    <property type="entry name" value="HATPase_c"/>
    <property type="match status" value="1"/>
</dbReference>
<evidence type="ECO:0000256" key="4">
    <source>
        <dbReference type="SAM" id="Coils"/>
    </source>
</evidence>
<dbReference type="InterPro" id="IPR036890">
    <property type="entry name" value="HATPase_C_sf"/>
</dbReference>
<proteinExistence type="predicted"/>
<dbReference type="Gene3D" id="3.30.450.20">
    <property type="entry name" value="PAS domain"/>
    <property type="match status" value="1"/>
</dbReference>
<dbReference type="InterPro" id="IPR029016">
    <property type="entry name" value="GAF-like_dom_sf"/>
</dbReference>
<dbReference type="Gene3D" id="3.30.450.40">
    <property type="match status" value="1"/>
</dbReference>
<dbReference type="PROSITE" id="PS50113">
    <property type="entry name" value="PAC"/>
    <property type="match status" value="1"/>
</dbReference>
<evidence type="ECO:0000256" key="2">
    <source>
        <dbReference type="ARBA" id="ARBA00012438"/>
    </source>
</evidence>
<dbReference type="SUPFAM" id="SSF47384">
    <property type="entry name" value="Homodimeric domain of signal transducing histidine kinase"/>
    <property type="match status" value="1"/>
</dbReference>
<dbReference type="SMART" id="SM00388">
    <property type="entry name" value="HisKA"/>
    <property type="match status" value="1"/>
</dbReference>
<feature type="coiled-coil region" evidence="4">
    <location>
        <begin position="1583"/>
        <end position="1610"/>
    </location>
</feature>
<dbReference type="InterPro" id="IPR003661">
    <property type="entry name" value="HisK_dim/P_dom"/>
</dbReference>
<dbReference type="InterPro" id="IPR053159">
    <property type="entry name" value="Hybrid_Histidine_Kinase"/>
</dbReference>
<comment type="caution">
    <text evidence="9">The sequence shown here is derived from an EMBL/GenBank/DDBJ whole genome shotgun (WGS) entry which is preliminary data.</text>
</comment>
<feature type="domain" description="Protein kinase" evidence="5">
    <location>
        <begin position="1"/>
        <end position="276"/>
    </location>
</feature>
<dbReference type="CDD" id="cd14014">
    <property type="entry name" value="STKc_PknB_like"/>
    <property type="match status" value="1"/>
</dbReference>
<dbReference type="SUPFAM" id="SSF55781">
    <property type="entry name" value="GAF domain-like"/>
    <property type="match status" value="1"/>
</dbReference>
<dbReference type="Gene3D" id="3.30.565.10">
    <property type="entry name" value="Histidine kinase-like ATPase, C-terminal domain"/>
    <property type="match status" value="1"/>
</dbReference>
<dbReference type="NCBIfam" id="TIGR00229">
    <property type="entry name" value="sensory_box"/>
    <property type="match status" value="1"/>
</dbReference>
<comment type="catalytic activity">
    <reaction evidence="1">
        <text>ATP + protein L-histidine = ADP + protein N-phospho-L-histidine.</text>
        <dbReference type="EC" id="2.7.13.3"/>
    </reaction>
</comment>
<feature type="domain" description="PAS" evidence="7">
    <location>
        <begin position="1468"/>
        <end position="1524"/>
    </location>
</feature>
<evidence type="ECO:0000256" key="3">
    <source>
        <dbReference type="ARBA" id="ARBA00022553"/>
    </source>
</evidence>
<dbReference type="InterPro" id="IPR003594">
    <property type="entry name" value="HATPase_dom"/>
</dbReference>
<evidence type="ECO:0000256" key="1">
    <source>
        <dbReference type="ARBA" id="ARBA00000085"/>
    </source>
</evidence>
<dbReference type="SUPFAM" id="SSF56112">
    <property type="entry name" value="Protein kinase-like (PK-like)"/>
    <property type="match status" value="1"/>
</dbReference>
<evidence type="ECO:0000259" key="8">
    <source>
        <dbReference type="PROSITE" id="PS50113"/>
    </source>
</evidence>
<name>A0ABV4F8M6_BRAEL</name>
<dbReference type="InterPro" id="IPR005467">
    <property type="entry name" value="His_kinase_dom"/>
</dbReference>
<dbReference type="SUPFAM" id="SSF52540">
    <property type="entry name" value="P-loop containing nucleoside triphosphate hydrolases"/>
    <property type="match status" value="1"/>
</dbReference>
<dbReference type="PANTHER" id="PTHR43642">
    <property type="entry name" value="HYBRID SIGNAL TRANSDUCTION HISTIDINE KINASE G"/>
    <property type="match status" value="1"/>
</dbReference>
<dbReference type="Pfam" id="PF01590">
    <property type="entry name" value="GAF"/>
    <property type="match status" value="1"/>
</dbReference>
<feature type="domain" description="PAC" evidence="8">
    <location>
        <begin position="1543"/>
        <end position="1592"/>
    </location>
</feature>
<dbReference type="PROSITE" id="PS50109">
    <property type="entry name" value="HIS_KIN"/>
    <property type="match status" value="1"/>
</dbReference>
<dbReference type="SMART" id="SM00065">
    <property type="entry name" value="GAF"/>
    <property type="match status" value="1"/>
</dbReference>
<dbReference type="Gene3D" id="3.40.50.300">
    <property type="entry name" value="P-loop containing nucleotide triphosphate hydrolases"/>
    <property type="match status" value="1"/>
</dbReference>
<dbReference type="PROSITE" id="PS50112">
    <property type="entry name" value="PAS"/>
    <property type="match status" value="1"/>
</dbReference>
<evidence type="ECO:0000259" key="7">
    <source>
        <dbReference type="PROSITE" id="PS50112"/>
    </source>
</evidence>
<keyword evidence="4" id="KW-0175">Coiled coil</keyword>
<dbReference type="PANTHER" id="PTHR43642:SF1">
    <property type="entry name" value="HYBRID SIGNAL TRANSDUCTION HISTIDINE KINASE G"/>
    <property type="match status" value="1"/>
</dbReference>
<dbReference type="Pfam" id="PF13426">
    <property type="entry name" value="PAS_9"/>
    <property type="match status" value="1"/>
</dbReference>
<dbReference type="InterPro" id="IPR000700">
    <property type="entry name" value="PAS-assoc_C"/>
</dbReference>
<dbReference type="InterPro" id="IPR000719">
    <property type="entry name" value="Prot_kinase_dom"/>
</dbReference>
<dbReference type="SUPFAM" id="SSF55785">
    <property type="entry name" value="PYP-like sensor domain (PAS domain)"/>
    <property type="match status" value="1"/>
</dbReference>
<dbReference type="InterPro" id="IPR027417">
    <property type="entry name" value="P-loop_NTPase"/>
</dbReference>
<evidence type="ECO:0000259" key="5">
    <source>
        <dbReference type="PROSITE" id="PS50011"/>
    </source>
</evidence>
<keyword evidence="3" id="KW-0597">Phosphoprotein</keyword>
<reference evidence="9 10" key="1">
    <citation type="submission" date="2024-07" db="EMBL/GenBank/DDBJ databases">
        <title>Genomic Encyclopedia of Type Strains, Phase V (KMG-V): Genome sequencing to study the core and pangenomes of soil and plant-associated prokaryotes.</title>
        <authorList>
            <person name="Whitman W."/>
        </authorList>
    </citation>
    <scope>NUCLEOTIDE SEQUENCE [LARGE SCALE GENOMIC DNA]</scope>
    <source>
        <strain evidence="9 10">USDA 415</strain>
    </source>
</reference>
<dbReference type="CDD" id="cd00082">
    <property type="entry name" value="HisKA"/>
    <property type="match status" value="1"/>
</dbReference>
<protein>
    <recommendedName>
        <fullName evidence="2">histidine kinase</fullName>
        <ecNumber evidence="2">2.7.13.3</ecNumber>
    </recommendedName>
</protein>